<dbReference type="AlphaFoldDB" id="A0A6M0T4Q8"/>
<evidence type="ECO:0000259" key="2">
    <source>
        <dbReference type="Pfam" id="PF04324"/>
    </source>
</evidence>
<dbReference type="InterPro" id="IPR007419">
    <property type="entry name" value="BFD-like_2Fe2S-bd_dom"/>
</dbReference>
<dbReference type="PANTHER" id="PTHR42720">
    <property type="entry name" value="GLYCEROL-3-PHOSPHATE DEHYDROGENASE"/>
    <property type="match status" value="1"/>
</dbReference>
<feature type="domain" description="BFD-like [2Fe-2S]-binding" evidence="2">
    <location>
        <begin position="382"/>
        <end position="436"/>
    </location>
</feature>
<dbReference type="Gene3D" id="1.10.10.1100">
    <property type="entry name" value="BFD-like [2Fe-2S]-binding domain"/>
    <property type="match status" value="1"/>
</dbReference>
<dbReference type="Proteomes" id="UP000473089">
    <property type="component" value="Unassembled WGS sequence"/>
</dbReference>
<gene>
    <name evidence="3" type="ORF">EXM42_16325</name>
</gene>
<dbReference type="Gene3D" id="3.30.9.10">
    <property type="entry name" value="D-Amino Acid Oxidase, subunit A, domain 2"/>
    <property type="match status" value="1"/>
</dbReference>
<dbReference type="InterPro" id="IPR036188">
    <property type="entry name" value="FAD/NAD-bd_sf"/>
</dbReference>
<protein>
    <submittedName>
        <fullName evidence="3">FAD-dependent oxidoreductase</fullName>
    </submittedName>
</protein>
<accession>A0A6M0T4Q8</accession>
<comment type="caution">
    <text evidence="3">The sequence shown here is derived from an EMBL/GenBank/DDBJ whole genome shotgun (WGS) entry which is preliminary data.</text>
</comment>
<organism evidence="3 4">
    <name type="scientific">Clostridium botulinum</name>
    <dbReference type="NCBI Taxonomy" id="1491"/>
    <lineage>
        <taxon>Bacteria</taxon>
        <taxon>Bacillati</taxon>
        <taxon>Bacillota</taxon>
        <taxon>Clostridia</taxon>
        <taxon>Eubacteriales</taxon>
        <taxon>Clostridiaceae</taxon>
        <taxon>Clostridium</taxon>
    </lineage>
</organism>
<dbReference type="EMBL" id="SGJP01000045">
    <property type="protein sequence ID" value="NFA61890.1"/>
    <property type="molecule type" value="Genomic_DNA"/>
</dbReference>
<feature type="domain" description="FAD dependent oxidoreductase" evidence="1">
    <location>
        <begin position="4"/>
        <end position="262"/>
    </location>
</feature>
<reference evidence="3 4" key="1">
    <citation type="submission" date="2019-02" db="EMBL/GenBank/DDBJ databases">
        <title>Genome sequencing of Clostridium botulinum clinical isolates.</title>
        <authorList>
            <person name="Brunt J."/>
            <person name="Van Vliet A.H.M."/>
            <person name="Stringer S.C."/>
            <person name="Grant K.A."/>
            <person name="Carter A.C."/>
            <person name="Peck M.W."/>
        </authorList>
    </citation>
    <scope>NUCLEOTIDE SEQUENCE [LARGE SCALE GENOMIC DNA]</scope>
    <source>
        <strain evidence="3 4">R1125/03</strain>
    </source>
</reference>
<dbReference type="PANTHER" id="PTHR42720:SF1">
    <property type="entry name" value="GLYCEROL 3-PHOSPHATE OXIDASE"/>
    <property type="match status" value="1"/>
</dbReference>
<evidence type="ECO:0000313" key="4">
    <source>
        <dbReference type="Proteomes" id="UP000473089"/>
    </source>
</evidence>
<name>A0A6M0T4Q8_CLOBO</name>
<dbReference type="Pfam" id="PF04324">
    <property type="entry name" value="Fer2_BFD"/>
    <property type="match status" value="1"/>
</dbReference>
<evidence type="ECO:0000259" key="1">
    <source>
        <dbReference type="Pfam" id="PF01266"/>
    </source>
</evidence>
<dbReference type="InterPro" id="IPR052745">
    <property type="entry name" value="G3P_Oxidase/Oxidoreductase"/>
</dbReference>
<dbReference type="InterPro" id="IPR006076">
    <property type="entry name" value="FAD-dep_OxRdtase"/>
</dbReference>
<sequence length="465" mass="52759">MDYDVMILGGGIIGCALAYELSKYSLNIALIEKDYDIADDVAFINSSVVYDGVECEDNLAANLELNGNNLMEEIAKKFKIPFKRTGSLIIAQNDDEVSNIENMHNKALQRGIKNIKILTKAEVEKIEPNLNIDFKKALYSKNTASIAPFDLAISYGEIAFDNGVNFKLEEEVLEIQKLSKGYKIITNKNKFNCNIVINTTPDENFGIYSDTKRNYKKSNLNYLLIEKNSIKEFNNIVIKLGNNEDIKKVLAVPTVQGNMVLAVDAYEKINYKDILDVSLSILDEINEMDINNFYQFPYYDDSIVIDDSLIDKGYIKVIVNHYGQVTMTPYIAKIVTETIVSNIKCVLKKEFIDKRRDYYKFSELSLEERNKIIKMDKRYGKIICACNKVTEGEIIDAIRRPLGARTLEGVKRRTGAAFGSCQGTYCLNKVASILARETNKFMTDIVKDSKNSKITPCRIKEFNTI</sequence>
<dbReference type="Gene3D" id="3.50.50.60">
    <property type="entry name" value="FAD/NAD(P)-binding domain"/>
    <property type="match status" value="1"/>
</dbReference>
<proteinExistence type="predicted"/>
<evidence type="ECO:0000313" key="3">
    <source>
        <dbReference type="EMBL" id="NFA61890.1"/>
    </source>
</evidence>
<dbReference type="CDD" id="cd19946">
    <property type="entry name" value="GlpA-like_Fer2_BFD-like"/>
    <property type="match status" value="1"/>
</dbReference>
<dbReference type="Pfam" id="PF01266">
    <property type="entry name" value="DAO"/>
    <property type="match status" value="1"/>
</dbReference>
<dbReference type="SUPFAM" id="SSF51905">
    <property type="entry name" value="FAD/NAD(P)-binding domain"/>
    <property type="match status" value="1"/>
</dbReference>
<dbReference type="InterPro" id="IPR041854">
    <property type="entry name" value="BFD-like_2Fe2S-bd_dom_sf"/>
</dbReference>